<feature type="domain" description="WxL Interacting Protein peptidoglycan binding" evidence="2">
    <location>
        <begin position="31"/>
        <end position="148"/>
    </location>
</feature>
<gene>
    <name evidence="4" type="ORF">ATZ35_15935</name>
</gene>
<dbReference type="AlphaFoldDB" id="A0A0U2XEX9"/>
<reference evidence="5" key="1">
    <citation type="submission" date="2015-12" db="EMBL/GenBank/DDBJ databases">
        <authorList>
            <person name="Lauer A."/>
            <person name="Humrighouse B."/>
            <person name="Loparev V."/>
            <person name="Shewmaker P.L."/>
            <person name="Whitney A.M."/>
            <person name="McLaughlin R.W."/>
        </authorList>
    </citation>
    <scope>NUCLEOTIDE SEQUENCE [LARGE SCALE GENOMIC DNA]</scope>
    <source>
        <strain evidence="5">LMG 26678</strain>
    </source>
</reference>
<evidence type="ECO:0000259" key="3">
    <source>
        <dbReference type="Pfam" id="PF11797"/>
    </source>
</evidence>
<accession>A0A0U2XEX9</accession>
<dbReference type="InterPro" id="IPR010317">
    <property type="entry name" value="WxLIP_PGBD"/>
</dbReference>
<dbReference type="RefSeq" id="WP_208928121.1">
    <property type="nucleotide sequence ID" value="NZ_CP013655.1"/>
</dbReference>
<evidence type="ECO:0000313" key="5">
    <source>
        <dbReference type="Proteomes" id="UP000067523"/>
    </source>
</evidence>
<keyword evidence="1" id="KW-0472">Membrane</keyword>
<proteinExistence type="predicted"/>
<evidence type="ECO:0000259" key="2">
    <source>
        <dbReference type="Pfam" id="PF06030"/>
    </source>
</evidence>
<keyword evidence="1" id="KW-1133">Transmembrane helix</keyword>
<dbReference type="STRING" id="118060.ATZ35_15935"/>
<dbReference type="Pfam" id="PF11797">
    <property type="entry name" value="WxLIP_HBD"/>
    <property type="match status" value="1"/>
</dbReference>
<evidence type="ECO:0000313" key="4">
    <source>
        <dbReference type="EMBL" id="ALS38584.1"/>
    </source>
</evidence>
<dbReference type="EMBL" id="CP013655">
    <property type="protein sequence ID" value="ALS38584.1"/>
    <property type="molecule type" value="Genomic_DNA"/>
</dbReference>
<protein>
    <submittedName>
        <fullName evidence="4">Uncharacterized protein</fullName>
    </submittedName>
</protein>
<evidence type="ECO:0000256" key="1">
    <source>
        <dbReference type="SAM" id="Phobius"/>
    </source>
</evidence>
<dbReference type="InterPro" id="IPR021759">
    <property type="entry name" value="WxLIP_HBD"/>
</dbReference>
<feature type="transmembrane region" description="Helical" evidence="1">
    <location>
        <begin position="312"/>
        <end position="334"/>
    </location>
</feature>
<sequence>MKKRILLSLFLCLYIVSLFGFSRDAYAELQFAYETVLPENQKGEGRYFDLRMTPGQEQTVQVMLTNRADQEQTIQVSLNGVKTNSNGVLEYGPSALKNDPSLKHDFKDIVKGPSEVTLAPNETKPLELTITMPATSYDGKIVGGIYLKSKPTKEEEEANKKAKGVVNEYAFLVAMVLQETDEKVTNDLKLNKVYAGLSNYRNSVFANFSNIKPEFLNNMTVEMEVMAKDSDAVLYDTKKADMKMAPNSMIEFPLEMNGDKMVAGDYKAHILVTSGDQKWEWTENFKITNEEADKYNAQDVSLIQEPGINWKLVALIGAGIFLAFLAIFFIVRVVNKNKKKKKGNKKRKKK</sequence>
<keyword evidence="1" id="KW-0812">Transmembrane</keyword>
<keyword evidence="5" id="KW-1185">Reference proteome</keyword>
<dbReference type="Pfam" id="PF06030">
    <property type="entry name" value="WxLIP_PGBD"/>
    <property type="match status" value="1"/>
</dbReference>
<name>A0A0U2XEX9_9ENTE</name>
<dbReference type="KEGG" id="erx:ATZ35_15935"/>
<feature type="domain" description="WxL Interacting Protein host binding" evidence="3">
    <location>
        <begin position="161"/>
        <end position="296"/>
    </location>
</feature>
<dbReference type="Proteomes" id="UP000067523">
    <property type="component" value="Chromosome"/>
</dbReference>
<organism evidence="4 5">
    <name type="scientific">Enterococcus rotai</name>
    <dbReference type="NCBI Taxonomy" id="118060"/>
    <lineage>
        <taxon>Bacteria</taxon>
        <taxon>Bacillati</taxon>
        <taxon>Bacillota</taxon>
        <taxon>Bacilli</taxon>
        <taxon>Lactobacillales</taxon>
        <taxon>Enterococcaceae</taxon>
        <taxon>Enterococcus</taxon>
    </lineage>
</organism>